<sequence length="247" mass="26119">MRTLRWTPILALAILGGCQAKDAANPTSGGSATSSGTASTTTTPPKLDVSQIPADLKHDGYAYYGLGSAAPMKMEIRSSSQPNQVLTGTQTIALKEIKDGKPVFTISRDGQLGDLVGQQEVVLEKDGIYNTASTVAKVGAHDLELPAKLAPGVKWTSHTEVDRPDKPEQQLEDNSTCTVVGPQKVTTKVGEHDALLITSSGKGTIAGKKVVTTSKSWYVKDRGSVKTVLSTTFPDGKVQTITIQEVK</sequence>
<feature type="signal peptide" evidence="2">
    <location>
        <begin position="1"/>
        <end position="23"/>
    </location>
</feature>
<feature type="region of interest" description="Disordered" evidence="1">
    <location>
        <begin position="156"/>
        <end position="175"/>
    </location>
</feature>
<protein>
    <recommendedName>
        <fullName evidence="5">Lipoprotein</fullName>
    </recommendedName>
</protein>
<name>A0A068NSU9_FIMGI</name>
<dbReference type="KEGG" id="fgi:OP10G_3064"/>
<dbReference type="EMBL" id="CP007139">
    <property type="protein sequence ID" value="AIE86432.1"/>
    <property type="molecule type" value="Genomic_DNA"/>
</dbReference>
<dbReference type="AlphaFoldDB" id="A0A068NSU9"/>
<feature type="compositionally biased region" description="Basic and acidic residues" evidence="1">
    <location>
        <begin position="157"/>
        <end position="169"/>
    </location>
</feature>
<dbReference type="Gene3D" id="2.40.360.20">
    <property type="match status" value="1"/>
</dbReference>
<evidence type="ECO:0000256" key="1">
    <source>
        <dbReference type="SAM" id="MobiDB-lite"/>
    </source>
</evidence>
<evidence type="ECO:0000313" key="3">
    <source>
        <dbReference type="EMBL" id="AIE86432.1"/>
    </source>
</evidence>
<dbReference type="OrthoDB" id="6007799at2"/>
<organism evidence="3 4">
    <name type="scientific">Fimbriimonas ginsengisoli Gsoil 348</name>
    <dbReference type="NCBI Taxonomy" id="661478"/>
    <lineage>
        <taxon>Bacteria</taxon>
        <taxon>Bacillati</taxon>
        <taxon>Armatimonadota</taxon>
        <taxon>Fimbriimonadia</taxon>
        <taxon>Fimbriimonadales</taxon>
        <taxon>Fimbriimonadaceae</taxon>
        <taxon>Fimbriimonas</taxon>
    </lineage>
</organism>
<evidence type="ECO:0008006" key="5">
    <source>
        <dbReference type="Google" id="ProtNLM"/>
    </source>
</evidence>
<evidence type="ECO:0000313" key="4">
    <source>
        <dbReference type="Proteomes" id="UP000027982"/>
    </source>
</evidence>
<feature type="chain" id="PRO_5001651817" description="Lipoprotein" evidence="2">
    <location>
        <begin position="24"/>
        <end position="247"/>
    </location>
</feature>
<dbReference type="PROSITE" id="PS51257">
    <property type="entry name" value="PROKAR_LIPOPROTEIN"/>
    <property type="match status" value="1"/>
</dbReference>
<proteinExistence type="predicted"/>
<dbReference type="HOGENOM" id="CLU_1123235_0_0_0"/>
<reference evidence="3 4" key="1">
    <citation type="journal article" date="2014" name="PLoS ONE">
        <title>The first complete genome sequence of the class fimbriimonadia in the phylum armatimonadetes.</title>
        <authorList>
            <person name="Hu Z.Y."/>
            <person name="Wang Y.Z."/>
            <person name="Im W.T."/>
            <person name="Wang S.Y."/>
            <person name="Zhao G.P."/>
            <person name="Zheng H.J."/>
            <person name="Quan Z.X."/>
        </authorList>
    </citation>
    <scope>NUCLEOTIDE SEQUENCE [LARGE SCALE GENOMIC DNA]</scope>
    <source>
        <strain evidence="3">Gsoil 348</strain>
    </source>
</reference>
<feature type="region of interest" description="Disordered" evidence="1">
    <location>
        <begin position="23"/>
        <end position="51"/>
    </location>
</feature>
<dbReference type="STRING" id="661478.OP10G_3064"/>
<keyword evidence="2" id="KW-0732">Signal</keyword>
<dbReference type="Proteomes" id="UP000027982">
    <property type="component" value="Chromosome"/>
</dbReference>
<evidence type="ECO:0000256" key="2">
    <source>
        <dbReference type="SAM" id="SignalP"/>
    </source>
</evidence>
<gene>
    <name evidence="3" type="ORF">OP10G_3064</name>
</gene>
<accession>A0A068NSU9</accession>
<feature type="compositionally biased region" description="Low complexity" evidence="1">
    <location>
        <begin position="27"/>
        <end position="43"/>
    </location>
</feature>
<keyword evidence="4" id="KW-1185">Reference proteome</keyword>
<dbReference type="RefSeq" id="WP_025229602.1">
    <property type="nucleotide sequence ID" value="NZ_CP007139.1"/>
</dbReference>